<dbReference type="CDD" id="cd00198">
    <property type="entry name" value="vWFA"/>
    <property type="match status" value="1"/>
</dbReference>
<evidence type="ECO:0000313" key="3">
    <source>
        <dbReference type="Proteomes" id="UP000178406"/>
    </source>
</evidence>
<dbReference type="PANTHER" id="PTHR30510">
    <property type="entry name" value="UPF0229 PROTEIN YEAH"/>
    <property type="match status" value="1"/>
</dbReference>
<dbReference type="InterPro" id="IPR006698">
    <property type="entry name" value="UPF0229"/>
</dbReference>
<gene>
    <name evidence="2" type="ORF">A3J56_00555</name>
</gene>
<dbReference type="Pfam" id="PF04285">
    <property type="entry name" value="DUF444"/>
    <property type="match status" value="1"/>
</dbReference>
<protein>
    <submittedName>
        <fullName evidence="2">Sporulation protein YhbH</fullName>
    </submittedName>
</protein>
<feature type="compositionally biased region" description="Basic and acidic residues" evidence="1">
    <location>
        <begin position="10"/>
        <end position="21"/>
    </location>
</feature>
<dbReference type="Proteomes" id="UP000178406">
    <property type="component" value="Unassembled WGS sequence"/>
</dbReference>
<dbReference type="PANTHER" id="PTHR30510:SF2">
    <property type="entry name" value="UPF0229 PROTEIN YEAH"/>
    <property type="match status" value="1"/>
</dbReference>
<accession>A0A1F5WD21</accession>
<dbReference type="SUPFAM" id="SSF53300">
    <property type="entry name" value="vWA-like"/>
    <property type="match status" value="1"/>
</dbReference>
<sequence>MAFLPYKSSGAERSDRTAGDRLRHRKKIREAIRENIADIIAEEAIIGKDRDRVVKVPIRGIKEYRFVYGPNTRGVGQGKGDGSTQPGQVVGKVQKDTTGKQHQSGDQPGEDYYETDVTIEELIDIMFEDLELPDMERKKLREIPVETIRKPKGTVRKGIRVRLQKPRSARERLKRLFAIRRSVGELERCIEDMRAQEKDMRDNNDNVGADKLNEAIQEFLERWRTQQEQLSRHYNAHNHPERPLERDRHEARFPFTERDLRFRRQKTDVRYESNAVVIFMMDVSGSMDTVKKYLARSFFFLLYQFVRSRYKNVESVFVAHHTEAHEVTEEEFFHKGESGGTFISSAYERALQVIADRYHPALWNIYAFHCSDGDNFDNDNSKALRLAQELADTANLFGYAEIKPRGSSHYEGSMSEHFKKIEAGNFHAVIIKKKEDIFPSFKALLEKEKKDL</sequence>
<proteinExistence type="predicted"/>
<feature type="region of interest" description="Disordered" evidence="1">
    <location>
        <begin position="1"/>
        <end position="22"/>
    </location>
</feature>
<evidence type="ECO:0000313" key="2">
    <source>
        <dbReference type="EMBL" id="OGF73619.1"/>
    </source>
</evidence>
<dbReference type="STRING" id="1798338.A3J56_00555"/>
<dbReference type="EMBL" id="MFHQ01000039">
    <property type="protein sequence ID" value="OGF73619.1"/>
    <property type="molecule type" value="Genomic_DNA"/>
</dbReference>
<organism evidence="2 3">
    <name type="scientific">Candidatus Giovannonibacteria bacterium RIFCSPHIGHO2_02_FULL_46_20</name>
    <dbReference type="NCBI Taxonomy" id="1798338"/>
    <lineage>
        <taxon>Bacteria</taxon>
        <taxon>Candidatus Giovannoniibacteriota</taxon>
    </lineage>
</organism>
<name>A0A1F5WD21_9BACT</name>
<comment type="caution">
    <text evidence="2">The sequence shown here is derived from an EMBL/GenBank/DDBJ whole genome shotgun (WGS) entry which is preliminary data.</text>
</comment>
<evidence type="ECO:0000256" key="1">
    <source>
        <dbReference type="SAM" id="MobiDB-lite"/>
    </source>
</evidence>
<reference evidence="2 3" key="1">
    <citation type="journal article" date="2016" name="Nat. Commun.">
        <title>Thousands of microbial genomes shed light on interconnected biogeochemical processes in an aquifer system.</title>
        <authorList>
            <person name="Anantharaman K."/>
            <person name="Brown C.T."/>
            <person name="Hug L.A."/>
            <person name="Sharon I."/>
            <person name="Castelle C.J."/>
            <person name="Probst A.J."/>
            <person name="Thomas B.C."/>
            <person name="Singh A."/>
            <person name="Wilkins M.J."/>
            <person name="Karaoz U."/>
            <person name="Brodie E.L."/>
            <person name="Williams K.H."/>
            <person name="Hubbard S.S."/>
            <person name="Banfield J.F."/>
        </authorList>
    </citation>
    <scope>NUCLEOTIDE SEQUENCE [LARGE SCALE GENOMIC DNA]</scope>
</reference>
<dbReference type="AlphaFoldDB" id="A0A1F5WD21"/>
<feature type="region of interest" description="Disordered" evidence="1">
    <location>
        <begin position="72"/>
        <end position="112"/>
    </location>
</feature>
<dbReference type="InterPro" id="IPR036465">
    <property type="entry name" value="vWFA_dom_sf"/>
</dbReference>